<keyword evidence="3" id="KW-1185">Reference proteome</keyword>
<dbReference type="EMBL" id="JARJLG010000441">
    <property type="protein sequence ID" value="KAJ7712231.1"/>
    <property type="molecule type" value="Genomic_DNA"/>
</dbReference>
<sequence length="150" mass="16611">MLSKCAACSRPRAKAHGVLIQCTKRKCPKPRGHRVRRPARGEKEVVLLEPPPVPLRTTDPTQPVPKPTVRVLKVIRKAEVEVLCAQHNHHDPYSSLVNATPDATAQSVFKYQYWHPSGVYLPPAHCHAAAGARAPVYRRRSLPLLVENGG</sequence>
<evidence type="ECO:0000313" key="3">
    <source>
        <dbReference type="Proteomes" id="UP001215280"/>
    </source>
</evidence>
<protein>
    <submittedName>
        <fullName evidence="2">Uncharacterized protein</fullName>
    </submittedName>
</protein>
<dbReference type="AlphaFoldDB" id="A0AAD7ME55"/>
<organism evidence="2 3">
    <name type="scientific">Mycena maculata</name>
    <dbReference type="NCBI Taxonomy" id="230809"/>
    <lineage>
        <taxon>Eukaryota</taxon>
        <taxon>Fungi</taxon>
        <taxon>Dikarya</taxon>
        <taxon>Basidiomycota</taxon>
        <taxon>Agaricomycotina</taxon>
        <taxon>Agaricomycetes</taxon>
        <taxon>Agaricomycetidae</taxon>
        <taxon>Agaricales</taxon>
        <taxon>Marasmiineae</taxon>
        <taxon>Mycenaceae</taxon>
        <taxon>Mycena</taxon>
    </lineage>
</organism>
<feature type="compositionally biased region" description="Basic residues" evidence="1">
    <location>
        <begin position="29"/>
        <end position="38"/>
    </location>
</feature>
<comment type="caution">
    <text evidence="2">The sequence shown here is derived from an EMBL/GenBank/DDBJ whole genome shotgun (WGS) entry which is preliminary data.</text>
</comment>
<gene>
    <name evidence="2" type="ORF">DFH07DRAFT_1020375</name>
</gene>
<feature type="region of interest" description="Disordered" evidence="1">
    <location>
        <begin position="29"/>
        <end position="65"/>
    </location>
</feature>
<evidence type="ECO:0000313" key="2">
    <source>
        <dbReference type="EMBL" id="KAJ7712231.1"/>
    </source>
</evidence>
<accession>A0AAD7ME55</accession>
<name>A0AAD7ME55_9AGAR</name>
<evidence type="ECO:0000256" key="1">
    <source>
        <dbReference type="SAM" id="MobiDB-lite"/>
    </source>
</evidence>
<proteinExistence type="predicted"/>
<reference evidence="2" key="1">
    <citation type="submission" date="2023-03" db="EMBL/GenBank/DDBJ databases">
        <title>Massive genome expansion in bonnet fungi (Mycena s.s.) driven by repeated elements and novel gene families across ecological guilds.</title>
        <authorList>
            <consortium name="Lawrence Berkeley National Laboratory"/>
            <person name="Harder C.B."/>
            <person name="Miyauchi S."/>
            <person name="Viragh M."/>
            <person name="Kuo A."/>
            <person name="Thoen E."/>
            <person name="Andreopoulos B."/>
            <person name="Lu D."/>
            <person name="Skrede I."/>
            <person name="Drula E."/>
            <person name="Henrissat B."/>
            <person name="Morin E."/>
            <person name="Kohler A."/>
            <person name="Barry K."/>
            <person name="LaButti K."/>
            <person name="Morin E."/>
            <person name="Salamov A."/>
            <person name="Lipzen A."/>
            <person name="Mereny Z."/>
            <person name="Hegedus B."/>
            <person name="Baldrian P."/>
            <person name="Stursova M."/>
            <person name="Weitz H."/>
            <person name="Taylor A."/>
            <person name="Grigoriev I.V."/>
            <person name="Nagy L.G."/>
            <person name="Martin F."/>
            <person name="Kauserud H."/>
        </authorList>
    </citation>
    <scope>NUCLEOTIDE SEQUENCE</scope>
    <source>
        <strain evidence="2">CBHHK188m</strain>
    </source>
</reference>
<dbReference type="Proteomes" id="UP001215280">
    <property type="component" value="Unassembled WGS sequence"/>
</dbReference>